<dbReference type="SUPFAM" id="SSF51735">
    <property type="entry name" value="NAD(P)-binding Rossmann-fold domains"/>
    <property type="match status" value="1"/>
</dbReference>
<keyword evidence="3" id="KW-1185">Reference proteome</keyword>
<dbReference type="PANTHER" id="PTHR43245:SF46">
    <property type="entry name" value="NUCLEOSIDE-DIPHOSPHATE-SUGAR EPIMERASE"/>
    <property type="match status" value="1"/>
</dbReference>
<dbReference type="Pfam" id="PF01370">
    <property type="entry name" value="Epimerase"/>
    <property type="match status" value="1"/>
</dbReference>
<protein>
    <recommendedName>
        <fullName evidence="1">NAD-dependent epimerase/dehydratase domain-containing protein</fullName>
    </recommendedName>
</protein>
<sequence length="329" mass="36218">MTILITGATGGLGRNAAELALQTGSPVLALGRNSAALAELAAQGCRTLAADLTRPLPPRLLHGIRAVWHCAALSAPWGRYADFHAANVLATEQLAQAAGQAQVPVFVHISTPSLYFDFRHRRNVPESFRPARYVNHYAATKALAEQRILAAAEKFPHTRFVMLRPRAIFGRHDQVLLPRLLHVIRQRGFLPLPRGGAALMDFTYAPNVAHAMRLATERPGIPSGSAFNITNQEPLTLRQVVDTLLKGYLKLDFPIRTPPYPLLAAAAAALEGWSALSRREPLFTRYSIAALHYDMTLDNRAAQTLLGYTPTHNMQQAMAATALYWRERL</sequence>
<dbReference type="Gene3D" id="3.40.50.720">
    <property type="entry name" value="NAD(P)-binding Rossmann-like Domain"/>
    <property type="match status" value="1"/>
</dbReference>
<name>A0A1A9S2Q6_9NEIS</name>
<evidence type="ECO:0000313" key="2">
    <source>
        <dbReference type="EMBL" id="OAM31234.1"/>
    </source>
</evidence>
<gene>
    <name evidence="2" type="ORF">A7P95_01720</name>
</gene>
<dbReference type="EMBL" id="LXSL01000011">
    <property type="protein sequence ID" value="OAM31234.1"/>
    <property type="molecule type" value="Genomic_DNA"/>
</dbReference>
<dbReference type="InterPro" id="IPR001509">
    <property type="entry name" value="Epimerase_deHydtase"/>
</dbReference>
<organism evidence="2 3">
    <name type="scientific">Eikenella longinqua</name>
    <dbReference type="NCBI Taxonomy" id="1795827"/>
    <lineage>
        <taxon>Bacteria</taxon>
        <taxon>Pseudomonadati</taxon>
        <taxon>Pseudomonadota</taxon>
        <taxon>Betaproteobacteria</taxon>
        <taxon>Neisseriales</taxon>
        <taxon>Neisseriaceae</taxon>
        <taxon>Eikenella</taxon>
    </lineage>
</organism>
<dbReference type="AlphaFoldDB" id="A0A1A9S2Q6"/>
<proteinExistence type="predicted"/>
<feature type="domain" description="NAD-dependent epimerase/dehydratase" evidence="1">
    <location>
        <begin position="3"/>
        <end position="229"/>
    </location>
</feature>
<dbReference type="STRING" id="1795827.A7P95_01720"/>
<dbReference type="OrthoDB" id="9794387at2"/>
<reference evidence="3" key="1">
    <citation type="submission" date="2016-05" db="EMBL/GenBank/DDBJ databases">
        <title>Draft genome of Corynebacterium afermentans subsp. afermentans LCDC 88199T.</title>
        <authorList>
            <person name="Bernier A.-M."/>
            <person name="Bernard K."/>
        </authorList>
    </citation>
    <scope>NUCLEOTIDE SEQUENCE [LARGE SCALE GENOMIC DNA]</scope>
    <source>
        <strain evidence="3">NML02-A-017</strain>
    </source>
</reference>
<evidence type="ECO:0000313" key="3">
    <source>
        <dbReference type="Proteomes" id="UP000077885"/>
    </source>
</evidence>
<dbReference type="InterPro" id="IPR050177">
    <property type="entry name" value="Lipid_A_modif_metabolic_enz"/>
</dbReference>
<comment type="caution">
    <text evidence="2">The sequence shown here is derived from an EMBL/GenBank/DDBJ whole genome shotgun (WGS) entry which is preliminary data.</text>
</comment>
<dbReference type="InterPro" id="IPR036291">
    <property type="entry name" value="NAD(P)-bd_dom_sf"/>
</dbReference>
<dbReference type="Proteomes" id="UP000077885">
    <property type="component" value="Unassembled WGS sequence"/>
</dbReference>
<evidence type="ECO:0000259" key="1">
    <source>
        <dbReference type="Pfam" id="PF01370"/>
    </source>
</evidence>
<accession>A0A1A9S2Q6</accession>
<dbReference type="RefSeq" id="WP_067590171.1">
    <property type="nucleotide sequence ID" value="NZ_LXSL01000011.1"/>
</dbReference>
<dbReference type="PANTHER" id="PTHR43245">
    <property type="entry name" value="BIFUNCTIONAL POLYMYXIN RESISTANCE PROTEIN ARNA"/>
    <property type="match status" value="1"/>
</dbReference>